<keyword evidence="6" id="KW-1185">Reference proteome</keyword>
<dbReference type="RefSeq" id="WP_324668514.1">
    <property type="nucleotide sequence ID" value="NZ_CP141614.1"/>
</dbReference>
<dbReference type="Pfam" id="PF00166">
    <property type="entry name" value="Cpn10"/>
    <property type="match status" value="1"/>
</dbReference>
<proteinExistence type="inferred from homology"/>
<dbReference type="PANTHER" id="PTHR10772">
    <property type="entry name" value="10 KDA HEAT SHOCK PROTEIN"/>
    <property type="match status" value="1"/>
</dbReference>
<dbReference type="HAMAP" id="MF_00580">
    <property type="entry name" value="CH10"/>
    <property type="match status" value="1"/>
</dbReference>
<reference evidence="6" key="1">
    <citation type="submission" date="2023-12" db="EMBL/GenBank/DDBJ databases">
        <title>Novel isolates from deep terrestrial aquifers shed light on the physiology and ecology of the class Limnochordia.</title>
        <authorList>
            <person name="Karnachuk O.V."/>
            <person name="Lukina A.P."/>
            <person name="Avakyan M.R."/>
            <person name="Kadnikov V."/>
            <person name="Begmatov S."/>
            <person name="Beletsky A.V."/>
            <person name="Mardanov A.V."/>
            <person name="Ravin N.V."/>
        </authorList>
    </citation>
    <scope>NUCLEOTIDE SEQUENCE [LARGE SCALE GENOMIC DNA]</scope>
    <source>
        <strain evidence="6">LN</strain>
    </source>
</reference>
<dbReference type="SMART" id="SM00883">
    <property type="entry name" value="Cpn10"/>
    <property type="match status" value="1"/>
</dbReference>
<evidence type="ECO:0000256" key="2">
    <source>
        <dbReference type="ARBA" id="ARBA00023186"/>
    </source>
</evidence>
<evidence type="ECO:0000256" key="3">
    <source>
        <dbReference type="HAMAP-Rule" id="MF_00580"/>
    </source>
</evidence>
<dbReference type="SUPFAM" id="SSF50129">
    <property type="entry name" value="GroES-like"/>
    <property type="match status" value="1"/>
</dbReference>
<comment type="subcellular location">
    <subcellularLocation>
        <location evidence="3">Cytoplasm</location>
    </subcellularLocation>
</comment>
<dbReference type="PRINTS" id="PR00297">
    <property type="entry name" value="CHAPERONIN10"/>
</dbReference>
<protein>
    <recommendedName>
        <fullName evidence="3">Co-chaperonin GroES</fullName>
    </recommendedName>
    <alternativeName>
        <fullName evidence="3">10 kDa chaperonin</fullName>
    </alternativeName>
    <alternativeName>
        <fullName evidence="3">Chaperonin-10</fullName>
        <shortName evidence="3">Cpn10</shortName>
    </alternativeName>
</protein>
<dbReference type="CDD" id="cd00320">
    <property type="entry name" value="cpn10"/>
    <property type="match status" value="1"/>
</dbReference>
<dbReference type="InterPro" id="IPR018369">
    <property type="entry name" value="Chaprnonin_Cpn10_CS"/>
</dbReference>
<dbReference type="Gene3D" id="2.30.33.40">
    <property type="entry name" value="GroES chaperonin"/>
    <property type="match status" value="1"/>
</dbReference>
<name>A0ABZ1BNS7_9FIRM</name>
<dbReference type="PROSITE" id="PS00681">
    <property type="entry name" value="CHAPERONINS_CPN10"/>
    <property type="match status" value="1"/>
</dbReference>
<dbReference type="InterPro" id="IPR011032">
    <property type="entry name" value="GroES-like_sf"/>
</dbReference>
<evidence type="ECO:0000256" key="1">
    <source>
        <dbReference type="ARBA" id="ARBA00006975"/>
    </source>
</evidence>
<dbReference type="PANTHER" id="PTHR10772:SF63">
    <property type="entry name" value="20 KDA CHAPERONIN, CHLOROPLASTIC"/>
    <property type="match status" value="1"/>
</dbReference>
<comment type="function">
    <text evidence="3 4">Together with the chaperonin GroEL, plays an essential role in assisting protein folding. The GroEL-GroES system forms a nano-cage that allows encapsulation of the non-native substrate proteins and provides a physical environment optimized to promote and accelerate protein folding. GroES binds to the apical surface of the GroEL ring, thereby capping the opening of the GroEL channel.</text>
</comment>
<accession>A0ABZ1BNS7</accession>
<dbReference type="InterPro" id="IPR037124">
    <property type="entry name" value="Chaperonin_GroES_sf"/>
</dbReference>
<dbReference type="InterPro" id="IPR020818">
    <property type="entry name" value="Chaperonin_GroES"/>
</dbReference>
<organism evidence="5 6">
    <name type="scientific">Geochorda subterranea</name>
    <dbReference type="NCBI Taxonomy" id="3109564"/>
    <lineage>
        <taxon>Bacteria</taxon>
        <taxon>Bacillati</taxon>
        <taxon>Bacillota</taxon>
        <taxon>Limnochordia</taxon>
        <taxon>Limnochordales</taxon>
        <taxon>Geochordaceae</taxon>
        <taxon>Geochorda</taxon>
    </lineage>
</organism>
<evidence type="ECO:0000313" key="5">
    <source>
        <dbReference type="EMBL" id="WRP14211.1"/>
    </source>
</evidence>
<comment type="subunit">
    <text evidence="3">Heptamer of 7 subunits arranged in a ring. Interacts with the chaperonin GroEL.</text>
</comment>
<comment type="similarity">
    <text evidence="1 3 4">Belongs to the GroES chaperonin family.</text>
</comment>
<keyword evidence="3" id="KW-0963">Cytoplasm</keyword>
<gene>
    <name evidence="3" type="primary">groES</name>
    <name evidence="3" type="synonym">groS</name>
    <name evidence="5" type="ORF">VLY81_12420</name>
</gene>
<dbReference type="Proteomes" id="UP001333102">
    <property type="component" value="Chromosome"/>
</dbReference>
<evidence type="ECO:0000313" key="6">
    <source>
        <dbReference type="Proteomes" id="UP001333102"/>
    </source>
</evidence>
<keyword evidence="2 3" id="KW-0143">Chaperone</keyword>
<dbReference type="EMBL" id="CP141614">
    <property type="protein sequence ID" value="WRP14211.1"/>
    <property type="molecule type" value="Genomic_DNA"/>
</dbReference>
<evidence type="ECO:0000256" key="4">
    <source>
        <dbReference type="RuleBase" id="RU000535"/>
    </source>
</evidence>
<dbReference type="NCBIfam" id="NF001531">
    <property type="entry name" value="PRK00364.2-2"/>
    <property type="match status" value="1"/>
</dbReference>
<sequence>MTIKPLEDRVLVRPVKPEERTRGGIILPDTAQEKSQEGEVVAVGDDESIKVKPGDRVLFAKYSGTEVKIDGVEHLIVNRSDLLAVIERDGVAASS</sequence>